<dbReference type="InterPro" id="IPR052784">
    <property type="entry name" value="Perforin-1_pore-forming"/>
</dbReference>
<dbReference type="PANTHER" id="PTHR46096">
    <property type="entry name" value="PERFORIN-1"/>
    <property type="match status" value="1"/>
</dbReference>
<dbReference type="GO" id="GO:0022829">
    <property type="term" value="F:wide pore channel activity"/>
    <property type="evidence" value="ECO:0007669"/>
    <property type="project" value="TreeGrafter"/>
</dbReference>
<dbReference type="GO" id="GO:0001771">
    <property type="term" value="P:immunological synapse formation"/>
    <property type="evidence" value="ECO:0007669"/>
    <property type="project" value="TreeGrafter"/>
</dbReference>
<name>A0A7L2C2K7_9PASS</name>
<dbReference type="AlphaFoldDB" id="A0A7L2C2K7"/>
<dbReference type="Proteomes" id="UP000571582">
    <property type="component" value="Unassembled WGS sequence"/>
</dbReference>
<accession>A0A7L2C2K7</accession>
<gene>
    <name evidence="2" type="primary">Prf1_1</name>
    <name evidence="2" type="ORF">ALACHE_R15910</name>
</gene>
<dbReference type="GO" id="GO:0001913">
    <property type="term" value="P:T cell mediated cytotoxicity"/>
    <property type="evidence" value="ECO:0007669"/>
    <property type="project" value="TreeGrafter"/>
</dbReference>
<organism evidence="2 3">
    <name type="scientific">Alaudala cheleensis</name>
    <name type="common">Asian short-toed lark</name>
    <dbReference type="NCBI Taxonomy" id="670337"/>
    <lineage>
        <taxon>Eukaryota</taxon>
        <taxon>Metazoa</taxon>
        <taxon>Chordata</taxon>
        <taxon>Craniata</taxon>
        <taxon>Vertebrata</taxon>
        <taxon>Euteleostomi</taxon>
        <taxon>Archelosauria</taxon>
        <taxon>Archosauria</taxon>
        <taxon>Dinosauria</taxon>
        <taxon>Saurischia</taxon>
        <taxon>Theropoda</taxon>
        <taxon>Coelurosauria</taxon>
        <taxon>Aves</taxon>
        <taxon>Neognathae</taxon>
        <taxon>Neoaves</taxon>
        <taxon>Telluraves</taxon>
        <taxon>Australaves</taxon>
        <taxon>Passeriformes</taxon>
        <taxon>Sylvioidea</taxon>
        <taxon>Alaudidae</taxon>
        <taxon>Alaudala</taxon>
    </lineage>
</organism>
<sequence length="158" mass="16866">GDTGDPRGDTGVPRCLLCPDALRSMSPRRVPPGVGGWRSGRRCRRQVRAAAGAGAVGSAVTSAVTRGWRLGVSWGRGPKGAGLGAGGAGSRSRLAQEGLRWMRQDQSALTWLQVTCVFYWTWLDPLSARPSPHFLRAVRSLPARFTPATAAEFEPVLT</sequence>
<reference evidence="2 3" key="1">
    <citation type="submission" date="2019-09" db="EMBL/GenBank/DDBJ databases">
        <title>Bird 10,000 Genomes (B10K) Project - Family phase.</title>
        <authorList>
            <person name="Zhang G."/>
        </authorList>
    </citation>
    <scope>NUCLEOTIDE SEQUENCE [LARGE SCALE GENOMIC DNA]</scope>
    <source>
        <strain evidence="2">B10K-DU-001-15</strain>
        <tissue evidence="2">Muscle</tissue>
    </source>
</reference>
<dbReference type="EMBL" id="VWYE01016228">
    <property type="protein sequence ID" value="NXQ30606.1"/>
    <property type="molecule type" value="Genomic_DNA"/>
</dbReference>
<dbReference type="GO" id="GO:0016020">
    <property type="term" value="C:membrane"/>
    <property type="evidence" value="ECO:0007669"/>
    <property type="project" value="TreeGrafter"/>
</dbReference>
<evidence type="ECO:0000313" key="3">
    <source>
        <dbReference type="Proteomes" id="UP000571582"/>
    </source>
</evidence>
<feature type="non-terminal residue" evidence="2">
    <location>
        <position position="1"/>
    </location>
</feature>
<dbReference type="PANTHER" id="PTHR46096:SF3">
    <property type="entry name" value="PERFORIN-1"/>
    <property type="match status" value="1"/>
</dbReference>
<evidence type="ECO:0000313" key="2">
    <source>
        <dbReference type="EMBL" id="NXQ30606.1"/>
    </source>
</evidence>
<comment type="caution">
    <text evidence="2">The sequence shown here is derived from an EMBL/GenBank/DDBJ whole genome shotgun (WGS) entry which is preliminary data.</text>
</comment>
<proteinExistence type="predicted"/>
<feature type="non-terminal residue" evidence="2">
    <location>
        <position position="158"/>
    </location>
</feature>
<protein>
    <submittedName>
        <fullName evidence="2">PERF protein</fullName>
    </submittedName>
</protein>
<keyword evidence="1" id="KW-0732">Signal</keyword>
<dbReference type="GO" id="GO:0051607">
    <property type="term" value="P:defense response to virus"/>
    <property type="evidence" value="ECO:0007669"/>
    <property type="project" value="TreeGrafter"/>
</dbReference>
<keyword evidence="3" id="KW-1185">Reference proteome</keyword>
<evidence type="ECO:0000256" key="1">
    <source>
        <dbReference type="ARBA" id="ARBA00022729"/>
    </source>
</evidence>